<keyword evidence="5" id="KW-0255">Endonuclease</keyword>
<keyword evidence="16" id="KW-1185">Reference proteome</keyword>
<dbReference type="GO" id="GO:0016787">
    <property type="term" value="F:hydrolase activity"/>
    <property type="evidence" value="ECO:0007669"/>
    <property type="project" value="UniProtKB-KW"/>
</dbReference>
<evidence type="ECO:0000256" key="6">
    <source>
        <dbReference type="ARBA" id="ARBA00022801"/>
    </source>
</evidence>
<evidence type="ECO:0000256" key="7">
    <source>
        <dbReference type="ARBA" id="ARBA00022842"/>
    </source>
</evidence>
<evidence type="ECO:0000256" key="12">
    <source>
        <dbReference type="ARBA" id="ARBA00048173"/>
    </source>
</evidence>
<proteinExistence type="predicted"/>
<gene>
    <name evidence="15" type="ORF">AAJ76_760004630</name>
</gene>
<keyword evidence="9" id="KW-0695">RNA-directed DNA polymerase</keyword>
<dbReference type="GO" id="GO:0006310">
    <property type="term" value="P:DNA recombination"/>
    <property type="evidence" value="ECO:0007669"/>
    <property type="project" value="UniProtKB-KW"/>
</dbReference>
<dbReference type="InterPro" id="IPR036397">
    <property type="entry name" value="RNaseH_sf"/>
</dbReference>
<dbReference type="GO" id="GO:0003964">
    <property type="term" value="F:RNA-directed DNA polymerase activity"/>
    <property type="evidence" value="ECO:0007669"/>
    <property type="project" value="UniProtKB-KW"/>
</dbReference>
<comment type="catalytic activity">
    <reaction evidence="13">
        <text>DNA(n) + a 2'-deoxyribonucleoside 5'-triphosphate = DNA(n+1) + diphosphate</text>
        <dbReference type="Rhea" id="RHEA:22508"/>
        <dbReference type="Rhea" id="RHEA-COMP:17339"/>
        <dbReference type="Rhea" id="RHEA-COMP:17340"/>
        <dbReference type="ChEBI" id="CHEBI:33019"/>
        <dbReference type="ChEBI" id="CHEBI:61560"/>
        <dbReference type="ChEBI" id="CHEBI:173112"/>
        <dbReference type="EC" id="2.7.7.7"/>
    </reaction>
</comment>
<keyword evidence="10" id="KW-0239">DNA-directed DNA polymerase</keyword>
<evidence type="ECO:0000256" key="11">
    <source>
        <dbReference type="ARBA" id="ARBA00023172"/>
    </source>
</evidence>
<evidence type="ECO:0000256" key="10">
    <source>
        <dbReference type="ARBA" id="ARBA00022932"/>
    </source>
</evidence>
<keyword evidence="1" id="KW-0815">Transposition</keyword>
<dbReference type="AlphaFoldDB" id="A0A0F9WN26"/>
<evidence type="ECO:0000313" key="16">
    <source>
        <dbReference type="Proteomes" id="UP000034350"/>
    </source>
</evidence>
<dbReference type="PANTHER" id="PTHR42648">
    <property type="entry name" value="TRANSPOSASE, PUTATIVE-RELATED"/>
    <property type="match status" value="1"/>
</dbReference>
<dbReference type="EMBL" id="JPQZ01000075">
    <property type="protein sequence ID" value="KKO74408.1"/>
    <property type="molecule type" value="Genomic_DNA"/>
</dbReference>
<comment type="catalytic activity">
    <reaction evidence="12">
        <text>DNA(n) + a 2'-deoxyribonucleoside 5'-triphosphate = DNA(n+1) + diphosphate</text>
        <dbReference type="Rhea" id="RHEA:22508"/>
        <dbReference type="Rhea" id="RHEA-COMP:17339"/>
        <dbReference type="Rhea" id="RHEA-COMP:17340"/>
        <dbReference type="ChEBI" id="CHEBI:33019"/>
        <dbReference type="ChEBI" id="CHEBI:61560"/>
        <dbReference type="ChEBI" id="CHEBI:173112"/>
        <dbReference type="EC" id="2.7.7.49"/>
    </reaction>
</comment>
<evidence type="ECO:0000256" key="8">
    <source>
        <dbReference type="ARBA" id="ARBA00022908"/>
    </source>
</evidence>
<dbReference type="OrthoDB" id="2193507at2759"/>
<dbReference type="GO" id="GO:0032196">
    <property type="term" value="P:transposition"/>
    <property type="evidence" value="ECO:0007669"/>
    <property type="project" value="UniProtKB-KW"/>
</dbReference>
<accession>A0A0F9WN26</accession>
<protein>
    <recommendedName>
        <fullName evidence="14">Integrase catalytic domain-containing protein</fullName>
    </recommendedName>
</protein>
<sequence length="150" mass="17491">MFGRHLQSKESRKILQFIKEIHLELPIKTLITDNGREFNNKSLDKFCTDNRIERQFSVPYYHQSNGRIEGANKTIRGGIKHAKKPIKSILAKIISGYNGTCHWGIGMTPNEAMKTSNRVEIPKHQDKYAEEFKRKKKNLVKCIKQEITFF</sequence>
<dbReference type="GO" id="GO:0003887">
    <property type="term" value="F:DNA-directed DNA polymerase activity"/>
    <property type="evidence" value="ECO:0007669"/>
    <property type="project" value="UniProtKB-KW"/>
</dbReference>
<reference evidence="15 16" key="1">
    <citation type="journal article" date="2015" name="Environ. Microbiol.">
        <title>Genome analyses suggest the presence of polyploidy and recent human-driven expansions in eight global populations of the honeybee pathogen Nosema ceranae.</title>
        <authorList>
            <person name="Pelin A."/>
            <person name="Selman M."/>
            <person name="Aris-Brosou S."/>
            <person name="Farinelli L."/>
            <person name="Corradi N."/>
        </authorList>
    </citation>
    <scope>NUCLEOTIDE SEQUENCE [LARGE SCALE GENOMIC DNA]</scope>
    <source>
        <strain evidence="15 16">PA08 1199</strain>
    </source>
</reference>
<evidence type="ECO:0000256" key="4">
    <source>
        <dbReference type="ARBA" id="ARBA00022723"/>
    </source>
</evidence>
<keyword evidence="10" id="KW-0808">Transferase</keyword>
<dbReference type="GO" id="GO:0005634">
    <property type="term" value="C:nucleus"/>
    <property type="evidence" value="ECO:0007669"/>
    <property type="project" value="UniProtKB-ARBA"/>
</dbReference>
<organism evidence="15 16">
    <name type="scientific">Vairimorpha ceranae</name>
    <dbReference type="NCBI Taxonomy" id="40302"/>
    <lineage>
        <taxon>Eukaryota</taxon>
        <taxon>Fungi</taxon>
        <taxon>Fungi incertae sedis</taxon>
        <taxon>Microsporidia</taxon>
        <taxon>Nosematidae</taxon>
        <taxon>Vairimorpha</taxon>
    </lineage>
</organism>
<evidence type="ECO:0000256" key="9">
    <source>
        <dbReference type="ARBA" id="ARBA00022918"/>
    </source>
</evidence>
<dbReference type="VEuPathDB" id="MicrosporidiaDB:G9O61_00g008630"/>
<evidence type="ECO:0000256" key="1">
    <source>
        <dbReference type="ARBA" id="ARBA00022578"/>
    </source>
</evidence>
<dbReference type="GeneID" id="36321334"/>
<evidence type="ECO:0000256" key="3">
    <source>
        <dbReference type="ARBA" id="ARBA00022722"/>
    </source>
</evidence>
<name>A0A0F9WN26_9MICR</name>
<dbReference type="PANTHER" id="PTHR42648:SF11">
    <property type="entry name" value="TRANSPOSON TY4-P GAG-POL POLYPROTEIN"/>
    <property type="match status" value="1"/>
</dbReference>
<keyword evidence="6" id="KW-0378">Hydrolase</keyword>
<keyword evidence="8" id="KW-0229">DNA integration</keyword>
<dbReference type="InterPro" id="IPR039537">
    <property type="entry name" value="Retrotran_Ty1/copia-like"/>
</dbReference>
<dbReference type="SUPFAM" id="SSF53098">
    <property type="entry name" value="Ribonuclease H-like"/>
    <property type="match status" value="1"/>
</dbReference>
<keyword evidence="4" id="KW-0479">Metal-binding</keyword>
<evidence type="ECO:0000259" key="14">
    <source>
        <dbReference type="PROSITE" id="PS50994"/>
    </source>
</evidence>
<dbReference type="GO" id="GO:0046872">
    <property type="term" value="F:metal ion binding"/>
    <property type="evidence" value="ECO:0007669"/>
    <property type="project" value="UniProtKB-KW"/>
</dbReference>
<keyword evidence="2" id="KW-0548">Nucleotidyltransferase</keyword>
<dbReference type="PROSITE" id="PS50994">
    <property type="entry name" value="INTEGRASE"/>
    <property type="match status" value="1"/>
</dbReference>
<comment type="caution">
    <text evidence="15">The sequence shown here is derived from an EMBL/GenBank/DDBJ whole genome shotgun (WGS) entry which is preliminary data.</text>
</comment>
<keyword evidence="3" id="KW-0540">Nuclease</keyword>
<dbReference type="InterPro" id="IPR012337">
    <property type="entry name" value="RNaseH-like_sf"/>
</dbReference>
<feature type="domain" description="Integrase catalytic" evidence="14">
    <location>
        <begin position="1"/>
        <end position="117"/>
    </location>
</feature>
<dbReference type="VEuPathDB" id="MicrosporidiaDB:AAJ76_760004630"/>
<dbReference type="Proteomes" id="UP000034350">
    <property type="component" value="Unassembled WGS sequence"/>
</dbReference>
<evidence type="ECO:0000256" key="2">
    <source>
        <dbReference type="ARBA" id="ARBA00022695"/>
    </source>
</evidence>
<dbReference type="GO" id="GO:0004519">
    <property type="term" value="F:endonuclease activity"/>
    <property type="evidence" value="ECO:0007669"/>
    <property type="project" value="UniProtKB-KW"/>
</dbReference>
<evidence type="ECO:0000313" key="15">
    <source>
        <dbReference type="EMBL" id="KKO74408.1"/>
    </source>
</evidence>
<dbReference type="Gene3D" id="3.30.420.10">
    <property type="entry name" value="Ribonuclease H-like superfamily/Ribonuclease H"/>
    <property type="match status" value="1"/>
</dbReference>
<evidence type="ECO:0000256" key="5">
    <source>
        <dbReference type="ARBA" id="ARBA00022759"/>
    </source>
</evidence>
<dbReference type="GO" id="GO:0003676">
    <property type="term" value="F:nucleic acid binding"/>
    <property type="evidence" value="ECO:0007669"/>
    <property type="project" value="InterPro"/>
</dbReference>
<keyword evidence="7" id="KW-0460">Magnesium</keyword>
<keyword evidence="11" id="KW-0233">DNA recombination</keyword>
<dbReference type="GO" id="GO:0015074">
    <property type="term" value="P:DNA integration"/>
    <property type="evidence" value="ECO:0007669"/>
    <property type="project" value="UniProtKB-KW"/>
</dbReference>
<dbReference type="InterPro" id="IPR001584">
    <property type="entry name" value="Integrase_cat-core"/>
</dbReference>
<evidence type="ECO:0000256" key="13">
    <source>
        <dbReference type="ARBA" id="ARBA00049244"/>
    </source>
</evidence>
<dbReference type="RefSeq" id="XP_024330150.1">
    <property type="nucleotide sequence ID" value="XM_024476381.1"/>
</dbReference>